<protein>
    <submittedName>
        <fullName evidence="1">Uncharacterized protein</fullName>
    </submittedName>
</protein>
<reference evidence="1" key="2">
    <citation type="journal article" date="2024" name="Plant">
        <title>Genomic evolution and insights into agronomic trait innovations of Sesamum species.</title>
        <authorList>
            <person name="Miao H."/>
            <person name="Wang L."/>
            <person name="Qu L."/>
            <person name="Liu H."/>
            <person name="Sun Y."/>
            <person name="Le M."/>
            <person name="Wang Q."/>
            <person name="Wei S."/>
            <person name="Zheng Y."/>
            <person name="Lin W."/>
            <person name="Duan Y."/>
            <person name="Cao H."/>
            <person name="Xiong S."/>
            <person name="Wang X."/>
            <person name="Wei L."/>
            <person name="Li C."/>
            <person name="Ma Q."/>
            <person name="Ju M."/>
            <person name="Zhao R."/>
            <person name="Li G."/>
            <person name="Mu C."/>
            <person name="Tian Q."/>
            <person name="Mei H."/>
            <person name="Zhang T."/>
            <person name="Gao T."/>
            <person name="Zhang H."/>
        </authorList>
    </citation>
    <scope>NUCLEOTIDE SEQUENCE</scope>
    <source>
        <strain evidence="1">K16</strain>
    </source>
</reference>
<dbReference type="Proteomes" id="UP001289374">
    <property type="component" value="Unassembled WGS sequence"/>
</dbReference>
<gene>
    <name evidence="1" type="ORF">Sango_2420800</name>
</gene>
<comment type="caution">
    <text evidence="1">The sequence shown here is derived from an EMBL/GenBank/DDBJ whole genome shotgun (WGS) entry which is preliminary data.</text>
</comment>
<dbReference type="PANTHER" id="PTHR34222">
    <property type="entry name" value="GAG_PRE-INTEGRS DOMAIN-CONTAINING PROTEIN"/>
    <property type="match status" value="1"/>
</dbReference>
<accession>A0AAE2BJX4</accession>
<keyword evidence="2" id="KW-1185">Reference proteome</keyword>
<proteinExistence type="predicted"/>
<dbReference type="PANTHER" id="PTHR34222:SF99">
    <property type="entry name" value="PROTEIN, PUTATIVE-RELATED"/>
    <property type="match status" value="1"/>
</dbReference>
<evidence type="ECO:0000313" key="2">
    <source>
        <dbReference type="Proteomes" id="UP001289374"/>
    </source>
</evidence>
<sequence>MCTCGNCTCGRNETKIEQTEVSQLIQFLTGLNDSYDNICNQILVIDPLPHVNTAFSMVLRVESQRQVNMSLIDIGDNSAFFGRGQEQQRGNNAGDFKHTMRKKLQLIREIYFVKFATSLDIARIIASNCIVYLTGARTLLNKEKKRELEDEAILLMKLKLELHQIYQGIDEMASIVSQHVSRDVYFDS</sequence>
<organism evidence="1 2">
    <name type="scientific">Sesamum angolense</name>
    <dbReference type="NCBI Taxonomy" id="2727404"/>
    <lineage>
        <taxon>Eukaryota</taxon>
        <taxon>Viridiplantae</taxon>
        <taxon>Streptophyta</taxon>
        <taxon>Embryophyta</taxon>
        <taxon>Tracheophyta</taxon>
        <taxon>Spermatophyta</taxon>
        <taxon>Magnoliopsida</taxon>
        <taxon>eudicotyledons</taxon>
        <taxon>Gunneridae</taxon>
        <taxon>Pentapetalae</taxon>
        <taxon>asterids</taxon>
        <taxon>lamiids</taxon>
        <taxon>Lamiales</taxon>
        <taxon>Pedaliaceae</taxon>
        <taxon>Sesamum</taxon>
    </lineage>
</organism>
<reference evidence="1" key="1">
    <citation type="submission" date="2020-06" db="EMBL/GenBank/DDBJ databases">
        <authorList>
            <person name="Li T."/>
            <person name="Hu X."/>
            <person name="Zhang T."/>
            <person name="Song X."/>
            <person name="Zhang H."/>
            <person name="Dai N."/>
            <person name="Sheng W."/>
            <person name="Hou X."/>
            <person name="Wei L."/>
        </authorList>
    </citation>
    <scope>NUCLEOTIDE SEQUENCE</scope>
    <source>
        <strain evidence="1">K16</strain>
        <tissue evidence="1">Leaf</tissue>
    </source>
</reference>
<evidence type="ECO:0000313" key="1">
    <source>
        <dbReference type="EMBL" id="KAK4388142.1"/>
    </source>
</evidence>
<dbReference type="EMBL" id="JACGWL010000014">
    <property type="protein sequence ID" value="KAK4388142.1"/>
    <property type="molecule type" value="Genomic_DNA"/>
</dbReference>
<dbReference type="AlphaFoldDB" id="A0AAE2BJX4"/>
<name>A0AAE2BJX4_9LAMI</name>